<feature type="domain" description="DEAD/DEAH-box helicase" evidence="1">
    <location>
        <begin position="10"/>
        <end position="129"/>
    </location>
</feature>
<dbReference type="HOGENOM" id="CLU_474675_0_0_4"/>
<dbReference type="EMBL" id="CP000089">
    <property type="protein sequence ID" value="AAZ46060.1"/>
    <property type="molecule type" value="Genomic_DNA"/>
</dbReference>
<sequence length="574" mass="63631">MVLRPSLYAVSTSVGSGKTRAAIEYIASPEVSTQNFIYVAPTIRLVNQTADNLRKRLDAAYGSAARNLHLIHSESRHNDDLPTSAETLAVINEAIGNIGKIVIVTTKTFLTILPEIAKKHQWRVIMDEAFAPVEFLNFYLGNKVMEGLSYFKEAFTVDRDDNNRILPAEGKAGRVREIASGNIKRSGQRYKGLQPFAAAVANPAVRCELVLTSKVKAILDSDGDDTQGYPALAVDNQAESVMLIASYVTPEHFQGFDEAIFMSALFEHTMLYHLWTRVFGIRFMSHPRFSKGRLRDIHREQGKYVAIGHLLHPDDRSSKYNLSRNIFTGAPDEREPGQRVIDKMVSISSQYFEGVPYLLQVNNGYDYEEGSSLLPPNGVRIPTLSHGLNEFQDCNHVAALAITNPIPQEAEWIMARTGLSFEETQMAYRIHTTYQAVGRSSIRKATPSDDMKVFLASGYQEAWMLHQRFVGSQWLGQVGDMPSLRQLSAEGREGGLIMDLASLILEHLGSLPADTDSISSRALKAKLAPECKGRTWSSAAALAGQNCWEWTKAGQSFIRRDQCDPSSGEVALAA</sequence>
<dbReference type="KEGG" id="dar:Daro_1309"/>
<evidence type="ECO:0000313" key="2">
    <source>
        <dbReference type="EMBL" id="AAZ46060.1"/>
    </source>
</evidence>
<reference evidence="2" key="1">
    <citation type="submission" date="2005-08" db="EMBL/GenBank/DDBJ databases">
        <title>Complete sequence of Dechloromonas aromatica RCB.</title>
        <authorList>
            <person name="Salinero K.K."/>
            <person name="Copeland A."/>
            <person name="Lucas S."/>
            <person name="Lapidus A."/>
            <person name="Barry K."/>
            <person name="Detter J.C."/>
            <person name="Glavina T."/>
            <person name="Hammon N."/>
            <person name="Israni S."/>
            <person name="Pitluck S."/>
            <person name="Di Bartolo G."/>
            <person name="Trong S."/>
            <person name="Schmutz J."/>
            <person name="Larimer F."/>
            <person name="Land M."/>
            <person name="Ivanova N."/>
            <person name="Richardson P."/>
        </authorList>
    </citation>
    <scope>NUCLEOTIDE SEQUENCE</scope>
    <source>
        <strain evidence="2">RCB</strain>
    </source>
</reference>
<dbReference type="Gene3D" id="3.40.50.300">
    <property type="entry name" value="P-loop containing nucleotide triphosphate hydrolases"/>
    <property type="match status" value="1"/>
</dbReference>
<proteinExistence type="predicted"/>
<dbReference type="InterPro" id="IPR011545">
    <property type="entry name" value="DEAD/DEAH_box_helicase_dom"/>
</dbReference>
<dbReference type="GO" id="GO:0003676">
    <property type="term" value="F:nucleic acid binding"/>
    <property type="evidence" value="ECO:0007669"/>
    <property type="project" value="InterPro"/>
</dbReference>
<dbReference type="InterPro" id="IPR027417">
    <property type="entry name" value="P-loop_NTPase"/>
</dbReference>
<dbReference type="AlphaFoldDB" id="Q47GH1"/>
<dbReference type="SUPFAM" id="SSF52540">
    <property type="entry name" value="P-loop containing nucleoside triphosphate hydrolases"/>
    <property type="match status" value="1"/>
</dbReference>
<dbReference type="STRING" id="159087.Daro_1309"/>
<evidence type="ECO:0000259" key="1">
    <source>
        <dbReference type="Pfam" id="PF00270"/>
    </source>
</evidence>
<name>Q47GH1_DECAR</name>
<dbReference type="OrthoDB" id="9178556at2"/>
<organism evidence="2">
    <name type="scientific">Dechloromonas aromatica (strain RCB)</name>
    <dbReference type="NCBI Taxonomy" id="159087"/>
    <lineage>
        <taxon>Bacteria</taxon>
        <taxon>Pseudomonadati</taxon>
        <taxon>Pseudomonadota</taxon>
        <taxon>Betaproteobacteria</taxon>
        <taxon>Rhodocyclales</taxon>
        <taxon>Azonexaceae</taxon>
        <taxon>Dechloromonas</taxon>
    </lineage>
</organism>
<dbReference type="Pfam" id="PF00270">
    <property type="entry name" value="DEAD"/>
    <property type="match status" value="1"/>
</dbReference>
<dbReference type="eggNOG" id="COG1061">
    <property type="taxonomic scope" value="Bacteria"/>
</dbReference>
<dbReference type="GO" id="GO:0005524">
    <property type="term" value="F:ATP binding"/>
    <property type="evidence" value="ECO:0007669"/>
    <property type="project" value="InterPro"/>
</dbReference>
<protein>
    <recommendedName>
        <fullName evidence="1">DEAD/DEAH-box helicase domain-containing protein</fullName>
    </recommendedName>
</protein>
<accession>Q47GH1</accession>
<gene>
    <name evidence="2" type="ordered locus">Daro_1309</name>
</gene>